<name>A0AAD7ZD66_DIPPU</name>
<dbReference type="EMBL" id="JASPKZ010008874">
    <property type="protein sequence ID" value="KAJ9578509.1"/>
    <property type="molecule type" value="Genomic_DNA"/>
</dbReference>
<comment type="caution">
    <text evidence="2">The sequence shown here is derived from an EMBL/GenBank/DDBJ whole genome shotgun (WGS) entry which is preliminary data.</text>
</comment>
<reference evidence="2" key="2">
    <citation type="submission" date="2023-05" db="EMBL/GenBank/DDBJ databases">
        <authorList>
            <person name="Fouks B."/>
        </authorList>
    </citation>
    <scope>NUCLEOTIDE SEQUENCE</scope>
    <source>
        <strain evidence="2">Stay&amp;Tobe</strain>
        <tissue evidence="2">Testes</tissue>
    </source>
</reference>
<dbReference type="SUPFAM" id="SSF57501">
    <property type="entry name" value="Cystine-knot cytokines"/>
    <property type="match status" value="1"/>
</dbReference>
<organism evidence="2 3">
    <name type="scientific">Diploptera punctata</name>
    <name type="common">Pacific beetle cockroach</name>
    <dbReference type="NCBI Taxonomy" id="6984"/>
    <lineage>
        <taxon>Eukaryota</taxon>
        <taxon>Metazoa</taxon>
        <taxon>Ecdysozoa</taxon>
        <taxon>Arthropoda</taxon>
        <taxon>Hexapoda</taxon>
        <taxon>Insecta</taxon>
        <taxon>Pterygota</taxon>
        <taxon>Neoptera</taxon>
        <taxon>Polyneoptera</taxon>
        <taxon>Dictyoptera</taxon>
        <taxon>Blattodea</taxon>
        <taxon>Blaberoidea</taxon>
        <taxon>Blaberidae</taxon>
        <taxon>Diplopterinae</taxon>
        <taxon>Diploptera</taxon>
    </lineage>
</organism>
<reference evidence="2" key="1">
    <citation type="journal article" date="2023" name="IScience">
        <title>Live-bearing cockroach genome reveals convergent evolutionary mechanisms linked to viviparity in insects and beyond.</title>
        <authorList>
            <person name="Fouks B."/>
            <person name="Harrison M.C."/>
            <person name="Mikhailova A.A."/>
            <person name="Marchal E."/>
            <person name="English S."/>
            <person name="Carruthers M."/>
            <person name="Jennings E.C."/>
            <person name="Chiamaka E.L."/>
            <person name="Frigard R.A."/>
            <person name="Pippel M."/>
            <person name="Attardo G.M."/>
            <person name="Benoit J.B."/>
            <person name="Bornberg-Bauer E."/>
            <person name="Tobe S.S."/>
        </authorList>
    </citation>
    <scope>NUCLEOTIDE SEQUENCE</scope>
    <source>
        <strain evidence="2">Stay&amp;Tobe</strain>
    </source>
</reference>
<dbReference type="PANTHER" id="PTHR21719:SF1">
    <property type="entry name" value="FI06402P-RELATED"/>
    <property type="match status" value="1"/>
</dbReference>
<evidence type="ECO:0000313" key="2">
    <source>
        <dbReference type="EMBL" id="KAJ9578509.1"/>
    </source>
</evidence>
<feature type="chain" id="PRO_5041977303" evidence="1">
    <location>
        <begin position="23"/>
        <end position="140"/>
    </location>
</feature>
<keyword evidence="1" id="KW-0732">Signal</keyword>
<accession>A0AAD7ZD66</accession>
<dbReference type="GO" id="GO:0035099">
    <property type="term" value="P:hemocyte migration"/>
    <property type="evidence" value="ECO:0007669"/>
    <property type="project" value="TreeGrafter"/>
</dbReference>
<evidence type="ECO:0000256" key="1">
    <source>
        <dbReference type="SAM" id="SignalP"/>
    </source>
</evidence>
<dbReference type="InterPro" id="IPR029034">
    <property type="entry name" value="Cystine-knot_cytokine"/>
</dbReference>
<sequence>MAKFIIYLVVVSVAAFFRCSSAATLRHSRSNRSLFAEHITRVNSFACSQPQPRAMRPEQLGLNVSSDESLYPSSTVLSRCSCAGFCANADQTCSASETETVELVFRVKNHVNGLNSSDEYRRVSAINETACSCQPTNQIK</sequence>
<keyword evidence="3" id="KW-1185">Reference proteome</keyword>
<gene>
    <name evidence="2" type="ORF">L9F63_005238</name>
</gene>
<dbReference type="PANTHER" id="PTHR21719">
    <property type="entry name" value="FI06402P-RELATED"/>
    <property type="match status" value="1"/>
</dbReference>
<evidence type="ECO:0000313" key="3">
    <source>
        <dbReference type="Proteomes" id="UP001233999"/>
    </source>
</evidence>
<dbReference type="AlphaFoldDB" id="A0AAD7ZD66"/>
<dbReference type="Gene3D" id="2.10.90.10">
    <property type="entry name" value="Cystine-knot cytokines"/>
    <property type="match status" value="1"/>
</dbReference>
<feature type="signal peptide" evidence="1">
    <location>
        <begin position="1"/>
        <end position="22"/>
    </location>
</feature>
<protein>
    <submittedName>
        <fullName evidence="2">Uncharacterized protein</fullName>
    </submittedName>
</protein>
<dbReference type="Proteomes" id="UP001233999">
    <property type="component" value="Unassembled WGS sequence"/>
</dbReference>
<proteinExistence type="predicted"/>